<reference evidence="6 7" key="1">
    <citation type="submission" date="2015-03" db="EMBL/GenBank/DDBJ databases">
        <authorList>
            <consortium name="Pathogen Informatics"/>
        </authorList>
    </citation>
    <scope>NUCLEOTIDE SEQUENCE [LARGE SCALE GENOMIC DNA]</scope>
    <source>
        <strain evidence="2 9">G09901357</strain>
        <strain evidence="6">K00500041</strain>
        <strain evidence="4 8">M09401471</strain>
        <strain evidence="7">N09902308</strain>
    </source>
</reference>
<dbReference type="Proteomes" id="UP000039021">
    <property type="component" value="Unassembled WGS sequence"/>
</dbReference>
<reference evidence="3" key="2">
    <citation type="submission" date="2015-03" db="EMBL/GenBank/DDBJ databases">
        <authorList>
            <person name="Murphy D."/>
        </authorList>
    </citation>
    <scope>NUCLEOTIDE SEQUENCE [LARGE SCALE GENOMIC DNA]</scope>
    <source>
        <strain evidence="3">K00500041</strain>
    </source>
</reference>
<dbReference type="EMBL" id="CFOE01000458">
    <property type="protein sequence ID" value="CFE41632.1"/>
    <property type="molecule type" value="Genomic_DNA"/>
</dbReference>
<dbReference type="Proteomes" id="UP000044938">
    <property type="component" value="Unassembled WGS sequence"/>
</dbReference>
<name>A0A0U0QWJ1_MYCTX</name>
<evidence type="ECO:0000313" key="3">
    <source>
        <dbReference type="EMBL" id="COV51114.1"/>
    </source>
</evidence>
<evidence type="ECO:0000256" key="1">
    <source>
        <dbReference type="SAM" id="MobiDB-lite"/>
    </source>
</evidence>
<evidence type="ECO:0000313" key="4">
    <source>
        <dbReference type="EMBL" id="COW63734.1"/>
    </source>
</evidence>
<evidence type="ECO:0000313" key="5">
    <source>
        <dbReference type="EMBL" id="COW88696.1"/>
    </source>
</evidence>
<dbReference type="AlphaFoldDB" id="A0A0U0QWJ1"/>
<accession>A0A0U0QWJ1</accession>
<dbReference type="EMBL" id="CSBK01000068">
    <property type="protein sequence ID" value="COW88696.1"/>
    <property type="molecule type" value="Genomic_DNA"/>
</dbReference>
<gene>
    <name evidence="2" type="ORF">ERS007681_02997</name>
    <name evidence="3" type="ORF">ERS007703_01542</name>
    <name evidence="4" type="ORF">ERS007720_02988</name>
    <name evidence="5" type="ORF">ERS007739_00267</name>
</gene>
<evidence type="ECO:0000313" key="2">
    <source>
        <dbReference type="EMBL" id="CFE41632.1"/>
    </source>
</evidence>
<protein>
    <submittedName>
        <fullName evidence="3">Uncharacterized protein</fullName>
    </submittedName>
</protein>
<evidence type="ECO:0000313" key="8">
    <source>
        <dbReference type="Proteomes" id="UP000044938"/>
    </source>
</evidence>
<proteinExistence type="predicted"/>
<evidence type="ECO:0000313" key="7">
    <source>
        <dbReference type="Proteomes" id="UP000039021"/>
    </source>
</evidence>
<evidence type="ECO:0000313" key="9">
    <source>
        <dbReference type="Proteomes" id="UP000048289"/>
    </source>
</evidence>
<reference evidence="5" key="3">
    <citation type="submission" date="2015-03" db="EMBL/GenBank/DDBJ databases">
        <authorList>
            <consortium name="Pathogen Informatics"/>
            <person name="Murphy D."/>
        </authorList>
    </citation>
    <scope>NUCLEOTIDE SEQUENCE</scope>
    <source>
        <strain evidence="5">N09902308</strain>
    </source>
</reference>
<dbReference type="Proteomes" id="UP000038802">
    <property type="component" value="Unassembled WGS sequence"/>
</dbReference>
<evidence type="ECO:0000313" key="6">
    <source>
        <dbReference type="Proteomes" id="UP000038802"/>
    </source>
</evidence>
<feature type="region of interest" description="Disordered" evidence="1">
    <location>
        <begin position="50"/>
        <end position="78"/>
    </location>
</feature>
<dbReference type="EMBL" id="CSAJ01000436">
    <property type="protein sequence ID" value="COW63734.1"/>
    <property type="molecule type" value="Genomic_DNA"/>
</dbReference>
<sequence>MPQVGHVEFSTDAERAQRIGARSGIGTVLPALIAPRRIFRGVVSGREAERQVTHDLTGTHRGNRRCDQRSRSQLNQPGQVRLVYAA</sequence>
<organism evidence="3 6">
    <name type="scientific">Mycobacterium tuberculosis</name>
    <dbReference type="NCBI Taxonomy" id="1773"/>
    <lineage>
        <taxon>Bacteria</taxon>
        <taxon>Bacillati</taxon>
        <taxon>Actinomycetota</taxon>
        <taxon>Actinomycetes</taxon>
        <taxon>Mycobacteriales</taxon>
        <taxon>Mycobacteriaceae</taxon>
        <taxon>Mycobacterium</taxon>
        <taxon>Mycobacterium tuberculosis complex</taxon>
    </lineage>
</organism>
<dbReference type="Proteomes" id="UP000048289">
    <property type="component" value="Unassembled WGS sequence"/>
</dbReference>
<dbReference type="EMBL" id="CSAE01000132">
    <property type="protein sequence ID" value="COV51114.1"/>
    <property type="molecule type" value="Genomic_DNA"/>
</dbReference>